<name>A0A1H6I2K4_CHRCI</name>
<evidence type="ECO:0000313" key="1">
    <source>
        <dbReference type="EMBL" id="SEH40854.1"/>
    </source>
</evidence>
<sequence length="90" mass="10334">MGKLPQSFKCFEGKSFLNPDNQIFSGLITKIHKNAKKQSRLENYSEMKSHNLAVNSNHILKGSKTLYSIRESSTWVLPQLKTIIQEIIQK</sequence>
<dbReference type="RefSeq" id="WP_185116371.1">
    <property type="nucleotide sequence ID" value="NZ_FNWQ01000005.1"/>
</dbReference>
<organism evidence="1 2">
    <name type="scientific">Chryseobacterium culicis</name>
    <dbReference type="NCBI Taxonomy" id="680127"/>
    <lineage>
        <taxon>Bacteria</taxon>
        <taxon>Pseudomonadati</taxon>
        <taxon>Bacteroidota</taxon>
        <taxon>Flavobacteriia</taxon>
        <taxon>Flavobacteriales</taxon>
        <taxon>Weeksellaceae</taxon>
        <taxon>Chryseobacterium group</taxon>
        <taxon>Chryseobacterium</taxon>
    </lineage>
</organism>
<dbReference type="STRING" id="680127.SAMN05421593_3851"/>
<dbReference type="AlphaFoldDB" id="A0A1H6I2K4"/>
<dbReference type="EMBL" id="FNWQ01000005">
    <property type="protein sequence ID" value="SEH40854.1"/>
    <property type="molecule type" value="Genomic_DNA"/>
</dbReference>
<protein>
    <submittedName>
        <fullName evidence="1">Uncharacterized protein</fullName>
    </submittedName>
</protein>
<gene>
    <name evidence="1" type="ORF">SAMN05421593_3851</name>
</gene>
<evidence type="ECO:0000313" key="2">
    <source>
        <dbReference type="Proteomes" id="UP000198561"/>
    </source>
</evidence>
<proteinExistence type="predicted"/>
<reference evidence="1 2" key="1">
    <citation type="submission" date="2016-10" db="EMBL/GenBank/DDBJ databases">
        <authorList>
            <person name="de Groot N.N."/>
        </authorList>
    </citation>
    <scope>NUCLEOTIDE SEQUENCE [LARGE SCALE GENOMIC DNA]</scope>
    <source>
        <strain evidence="1 2">DSM 23031</strain>
    </source>
</reference>
<dbReference type="Proteomes" id="UP000198561">
    <property type="component" value="Unassembled WGS sequence"/>
</dbReference>
<accession>A0A1H6I2K4</accession>